<evidence type="ECO:0000313" key="3">
    <source>
        <dbReference type="EMBL" id="KAA8515240.1"/>
    </source>
</evidence>
<dbReference type="OrthoDB" id="665669at2759"/>
<accession>A0A5J4Z9Y9</accession>
<protein>
    <recommendedName>
        <fullName evidence="5">Pistil-specific extensin-like protein</fullName>
    </recommendedName>
</protein>
<dbReference type="InterPro" id="IPR003882">
    <property type="entry name" value="Pistil_extensin"/>
</dbReference>
<feature type="compositionally biased region" description="Basic residues" evidence="2">
    <location>
        <begin position="53"/>
        <end position="66"/>
    </location>
</feature>
<keyword evidence="4" id="KW-1185">Reference proteome</keyword>
<dbReference type="AlphaFoldDB" id="A0A5J4Z9Y9"/>
<organism evidence="3 4">
    <name type="scientific">Nyssa sinensis</name>
    <dbReference type="NCBI Taxonomy" id="561372"/>
    <lineage>
        <taxon>Eukaryota</taxon>
        <taxon>Viridiplantae</taxon>
        <taxon>Streptophyta</taxon>
        <taxon>Embryophyta</taxon>
        <taxon>Tracheophyta</taxon>
        <taxon>Spermatophyta</taxon>
        <taxon>Magnoliopsida</taxon>
        <taxon>eudicotyledons</taxon>
        <taxon>Gunneridae</taxon>
        <taxon>Pentapetalae</taxon>
        <taxon>asterids</taxon>
        <taxon>Cornales</taxon>
        <taxon>Nyssaceae</taxon>
        <taxon>Nyssa</taxon>
    </lineage>
</organism>
<name>A0A5J4Z9Y9_9ASTE</name>
<evidence type="ECO:0008006" key="5">
    <source>
        <dbReference type="Google" id="ProtNLM"/>
    </source>
</evidence>
<keyword evidence="1" id="KW-0732">Signal</keyword>
<sequence length="252" mass="27068">MGFVPANGFVLIQLSVLLLSCFTVYGGVLDILSWAESPHHHAPSYSPAEAPKHPRGHHHHHHKGHSPAHPPTPSPSHAPVHTPMHPPSKPPKHAPVHPPMYSPGHSPSHPPSYHLPPRSLVAVQGVVYCKSCKYTGIDTLLGASPLLGAVVRLQCNNTKYPLVEEGKTDKNGYFFIMAPKKVTTYGSHKCKVFIVSSPLATCNKPTDLHAGSKGAILMPQKSSAPPPHPFPFVLFSVGPFAFEPSGKASCQP</sequence>
<feature type="region of interest" description="Disordered" evidence="2">
    <location>
        <begin position="40"/>
        <end position="113"/>
    </location>
</feature>
<dbReference type="Proteomes" id="UP000325577">
    <property type="component" value="Linkage Group LG9"/>
</dbReference>
<reference evidence="3 4" key="1">
    <citation type="submission" date="2019-09" db="EMBL/GenBank/DDBJ databases">
        <title>A chromosome-level genome assembly of the Chinese tupelo Nyssa sinensis.</title>
        <authorList>
            <person name="Yang X."/>
            <person name="Kang M."/>
            <person name="Yang Y."/>
            <person name="Xiong H."/>
            <person name="Wang M."/>
            <person name="Zhang Z."/>
            <person name="Wang Z."/>
            <person name="Wu H."/>
            <person name="Ma T."/>
            <person name="Liu J."/>
            <person name="Xi Z."/>
        </authorList>
    </citation>
    <scope>NUCLEOTIDE SEQUENCE [LARGE SCALE GENOMIC DNA]</scope>
    <source>
        <strain evidence="3">J267</strain>
        <tissue evidence="3">Leaf</tissue>
    </source>
</reference>
<evidence type="ECO:0000313" key="4">
    <source>
        <dbReference type="Proteomes" id="UP000325577"/>
    </source>
</evidence>
<dbReference type="PRINTS" id="PR01218">
    <property type="entry name" value="PSTLEXTENSIN"/>
</dbReference>
<dbReference type="PANTHER" id="PTHR33470:SF22">
    <property type="entry name" value="POLLEN OLE E 1 ALLERGEN AND EXTENSIN FAMILY PROTEIN"/>
    <property type="match status" value="1"/>
</dbReference>
<proteinExistence type="predicted"/>
<evidence type="ECO:0000256" key="1">
    <source>
        <dbReference type="ARBA" id="ARBA00022729"/>
    </source>
</evidence>
<gene>
    <name evidence="3" type="ORF">F0562_018530</name>
</gene>
<dbReference type="GO" id="GO:0071944">
    <property type="term" value="C:cell periphery"/>
    <property type="evidence" value="ECO:0007669"/>
    <property type="project" value="TreeGrafter"/>
</dbReference>
<dbReference type="Pfam" id="PF01190">
    <property type="entry name" value="Pollen_Ole_e_1"/>
    <property type="match status" value="1"/>
</dbReference>
<evidence type="ECO:0000256" key="2">
    <source>
        <dbReference type="SAM" id="MobiDB-lite"/>
    </source>
</evidence>
<dbReference type="PANTHER" id="PTHR33470">
    <property type="entry name" value="OS01G0164075 PROTEIN"/>
    <property type="match status" value="1"/>
</dbReference>
<dbReference type="EMBL" id="CM018052">
    <property type="protein sequence ID" value="KAA8515240.1"/>
    <property type="molecule type" value="Genomic_DNA"/>
</dbReference>